<gene>
    <name evidence="4" type="ORF">ACFPIB_04190</name>
</gene>
<evidence type="ECO:0000313" key="4">
    <source>
        <dbReference type="EMBL" id="MFC5269798.1"/>
    </source>
</evidence>
<keyword evidence="2 3" id="KW-0732">Signal</keyword>
<dbReference type="RefSeq" id="WP_378016178.1">
    <property type="nucleotide sequence ID" value="NZ_JBHSKT010000002.1"/>
</dbReference>
<dbReference type="Pfam" id="PF03938">
    <property type="entry name" value="OmpH"/>
    <property type="match status" value="1"/>
</dbReference>
<keyword evidence="5" id="KW-1185">Reference proteome</keyword>
<dbReference type="SUPFAM" id="SSF111384">
    <property type="entry name" value="OmpH-like"/>
    <property type="match status" value="1"/>
</dbReference>
<dbReference type="PANTHER" id="PTHR35089:SF1">
    <property type="entry name" value="CHAPERONE PROTEIN SKP"/>
    <property type="match status" value="1"/>
</dbReference>
<comment type="similarity">
    <text evidence="1">Belongs to the Skp family.</text>
</comment>
<proteinExistence type="inferred from homology"/>
<dbReference type="InterPro" id="IPR024930">
    <property type="entry name" value="Skp_dom_sf"/>
</dbReference>
<organism evidence="4 5">
    <name type="scientific">Adhaeribacter terreus</name>
    <dbReference type="NCBI Taxonomy" id="529703"/>
    <lineage>
        <taxon>Bacteria</taxon>
        <taxon>Pseudomonadati</taxon>
        <taxon>Bacteroidota</taxon>
        <taxon>Cytophagia</taxon>
        <taxon>Cytophagales</taxon>
        <taxon>Hymenobacteraceae</taxon>
        <taxon>Adhaeribacter</taxon>
    </lineage>
</organism>
<protein>
    <submittedName>
        <fullName evidence="4">OmpH family outer membrane protein</fullName>
    </submittedName>
</protein>
<evidence type="ECO:0000256" key="3">
    <source>
        <dbReference type="SAM" id="SignalP"/>
    </source>
</evidence>
<evidence type="ECO:0000256" key="1">
    <source>
        <dbReference type="ARBA" id="ARBA00009091"/>
    </source>
</evidence>
<dbReference type="Proteomes" id="UP001596161">
    <property type="component" value="Unassembled WGS sequence"/>
</dbReference>
<reference evidence="5" key="1">
    <citation type="journal article" date="2019" name="Int. J. Syst. Evol. Microbiol.">
        <title>The Global Catalogue of Microorganisms (GCM) 10K type strain sequencing project: providing services to taxonomists for standard genome sequencing and annotation.</title>
        <authorList>
            <consortium name="The Broad Institute Genomics Platform"/>
            <consortium name="The Broad Institute Genome Sequencing Center for Infectious Disease"/>
            <person name="Wu L."/>
            <person name="Ma J."/>
        </authorList>
    </citation>
    <scope>NUCLEOTIDE SEQUENCE [LARGE SCALE GENOMIC DNA]</scope>
    <source>
        <strain evidence="5">KACC 12602</strain>
    </source>
</reference>
<dbReference type="EMBL" id="JBHSKT010000002">
    <property type="protein sequence ID" value="MFC5269798.1"/>
    <property type="molecule type" value="Genomic_DNA"/>
</dbReference>
<dbReference type="PANTHER" id="PTHR35089">
    <property type="entry name" value="CHAPERONE PROTEIN SKP"/>
    <property type="match status" value="1"/>
</dbReference>
<evidence type="ECO:0000256" key="2">
    <source>
        <dbReference type="ARBA" id="ARBA00022729"/>
    </source>
</evidence>
<sequence length="217" mass="23902">MKKLILLAAFPFAVGLFSACDNKPKTVEKTPAKTEEPEKPTVITADTTALIETDTTVTTTETAPAPEATSGQKFGYINSADLIEIMPETKRAEASLKAYVKTLEKDLGGMQSDYQKKVTEFQAQERSMADVVKQTKIQAIQELELKMQESQMAGQQKVAEKRASLFKPILDKAEKAVKAVGKENGYDYIFDTNSGAFIYSKESHDVTPLVKKKLGLK</sequence>
<dbReference type="Gene3D" id="3.30.910.20">
    <property type="entry name" value="Skp domain"/>
    <property type="match status" value="1"/>
</dbReference>
<feature type="chain" id="PRO_5045613926" evidence="3">
    <location>
        <begin position="20"/>
        <end position="217"/>
    </location>
</feature>
<comment type="caution">
    <text evidence="4">The sequence shown here is derived from an EMBL/GenBank/DDBJ whole genome shotgun (WGS) entry which is preliminary data.</text>
</comment>
<dbReference type="PROSITE" id="PS51257">
    <property type="entry name" value="PROKAR_LIPOPROTEIN"/>
    <property type="match status" value="1"/>
</dbReference>
<feature type="signal peptide" evidence="3">
    <location>
        <begin position="1"/>
        <end position="19"/>
    </location>
</feature>
<dbReference type="InterPro" id="IPR005632">
    <property type="entry name" value="Chaperone_Skp"/>
</dbReference>
<name>A0ABW0E638_9BACT</name>
<evidence type="ECO:0000313" key="5">
    <source>
        <dbReference type="Proteomes" id="UP001596161"/>
    </source>
</evidence>
<accession>A0ABW0E638</accession>
<dbReference type="SMART" id="SM00935">
    <property type="entry name" value="OmpH"/>
    <property type="match status" value="1"/>
</dbReference>